<evidence type="ECO:0000256" key="2">
    <source>
        <dbReference type="SAM" id="MobiDB-lite"/>
    </source>
</evidence>
<dbReference type="EMBL" id="CAMXCT030001732">
    <property type="protein sequence ID" value="CAL4779901.1"/>
    <property type="molecule type" value="Genomic_DNA"/>
</dbReference>
<reference evidence="3" key="1">
    <citation type="submission" date="2022-10" db="EMBL/GenBank/DDBJ databases">
        <authorList>
            <person name="Chen Y."/>
            <person name="Dougan E. K."/>
            <person name="Chan C."/>
            <person name="Rhodes N."/>
            <person name="Thang M."/>
        </authorList>
    </citation>
    <scope>NUCLEOTIDE SEQUENCE</scope>
</reference>
<accession>A0A9P1CJ37</accession>
<dbReference type="AlphaFoldDB" id="A0A9P1CJ37"/>
<feature type="region of interest" description="Disordered" evidence="2">
    <location>
        <begin position="491"/>
        <end position="519"/>
    </location>
</feature>
<comment type="similarity">
    <text evidence="1">Belongs to the sel-1 family.</text>
</comment>
<dbReference type="Pfam" id="PF08238">
    <property type="entry name" value="Sel1"/>
    <property type="match status" value="7"/>
</dbReference>
<dbReference type="InterPro" id="IPR006597">
    <property type="entry name" value="Sel1-like"/>
</dbReference>
<feature type="compositionally biased region" description="Acidic residues" evidence="2">
    <location>
        <begin position="500"/>
        <end position="510"/>
    </location>
</feature>
<dbReference type="Gene3D" id="1.25.40.10">
    <property type="entry name" value="Tetratricopeptide repeat domain"/>
    <property type="match status" value="2"/>
</dbReference>
<evidence type="ECO:0000313" key="4">
    <source>
        <dbReference type="EMBL" id="CAL4779901.1"/>
    </source>
</evidence>
<dbReference type="PANTHER" id="PTHR11102">
    <property type="entry name" value="SEL-1-LIKE PROTEIN"/>
    <property type="match status" value="1"/>
</dbReference>
<organism evidence="3">
    <name type="scientific">Cladocopium goreaui</name>
    <dbReference type="NCBI Taxonomy" id="2562237"/>
    <lineage>
        <taxon>Eukaryota</taxon>
        <taxon>Sar</taxon>
        <taxon>Alveolata</taxon>
        <taxon>Dinophyceae</taxon>
        <taxon>Suessiales</taxon>
        <taxon>Symbiodiniaceae</taxon>
        <taxon>Cladocopium</taxon>
    </lineage>
</organism>
<gene>
    <name evidence="3" type="ORF">C1SCF055_LOCUS19406</name>
</gene>
<protein>
    <submittedName>
        <fullName evidence="4">Secretory immunoglobulin A-binding protein EsiB</fullName>
    </submittedName>
</protein>
<dbReference type="OrthoDB" id="27934at2759"/>
<dbReference type="InterPro" id="IPR011990">
    <property type="entry name" value="TPR-like_helical_dom_sf"/>
</dbReference>
<sequence length="823" mass="90512">MASQLRDQALEADHNDVVASMNSIILSGSLLALVGIGYRINTSVIPVLSYAPDAARSWALGTGGAAAARQLRQAPHRGRVAFVAFGAEAGGRWIERPLLRDALWQDERQEADQDFRVVNLQSSTWSKFPEAFQERLKEVGMTKQWPFQRESPRSLGPPLSLFAHELQEELQSFVDELDGIELILDVPSFPELMQDPCHALVLADGPAASTLRGALDFDRGDGVAAPLALGLPLRADQSTAAATALSCAQRRFQVNLAGTSGLLSMVLSDSELQELETKGSEPLWQEMKEGLRLFGLEEPDAEGLLLQPDLATSRYFLELKEHTVPVGSTALTHPWAFLVGESAGLVNPWPGRALNASIKSSMVLAQHLKAMAQAIRAGYPVDENFSKEYGEQLSRIHSIEDAIHCRQCQAAQTKAKNFNLSTCMEEVEAGSRAEEAAKFKRSLRKTLQRLENVLPDEMKVDEEAIWKQVKDANLSARTLALFNASGSWYMDEPTDRSTGEVEEVEEADEQETSKEMKAQGRSSYNRGLRLWRSKRFAEAAQLFRSAALNGHAKGAYALGVMLLNGEGIKKDELSAAQFLLQAAQAGETKAMYNLGLMYQHGIGVRRDAEKASSWTLMAADEGHRKALRSKHVKIFGSGPWLDYDPQEMGVERITKEAEAGNFHAQFKLGTMHYEGDQVKLDKALAAYWFMQAAQAGLDEAQYQISRMLFQGDGVEADAAYALRFLQAAAEKGHPESMHNLGVKLYFGEGMDSDRRAAASWFLKAAEQDLPAAQNNIGWMLYCGEGVPMNTQAGVSWLEKAADRGNEEAQYHLLAIRGSMISGS</sequence>
<comment type="caution">
    <text evidence="3">The sequence shown here is derived from an EMBL/GenBank/DDBJ whole genome shotgun (WGS) entry which is preliminary data.</text>
</comment>
<dbReference type="InterPro" id="IPR050767">
    <property type="entry name" value="Sel1_AlgK"/>
</dbReference>
<dbReference type="PANTHER" id="PTHR11102:SF160">
    <property type="entry name" value="ERAD-ASSOCIATED E3 UBIQUITIN-PROTEIN LIGASE COMPONENT HRD3"/>
    <property type="match status" value="1"/>
</dbReference>
<dbReference type="SUPFAM" id="SSF51905">
    <property type="entry name" value="FAD/NAD(P)-binding domain"/>
    <property type="match status" value="1"/>
</dbReference>
<dbReference type="EMBL" id="CAMXCT010001732">
    <property type="protein sequence ID" value="CAI3992589.1"/>
    <property type="molecule type" value="Genomic_DNA"/>
</dbReference>
<dbReference type="SUPFAM" id="SSF81901">
    <property type="entry name" value="HCP-like"/>
    <property type="match status" value="2"/>
</dbReference>
<dbReference type="EMBL" id="CAMXCT020001732">
    <property type="protein sequence ID" value="CAL1145964.1"/>
    <property type="molecule type" value="Genomic_DNA"/>
</dbReference>
<name>A0A9P1CJ37_9DINO</name>
<proteinExistence type="inferred from homology"/>
<dbReference type="InterPro" id="IPR036188">
    <property type="entry name" value="FAD/NAD-bd_sf"/>
</dbReference>
<dbReference type="Proteomes" id="UP001152797">
    <property type="component" value="Unassembled WGS sequence"/>
</dbReference>
<dbReference type="SMART" id="SM00671">
    <property type="entry name" value="SEL1"/>
    <property type="match status" value="7"/>
</dbReference>
<reference evidence="4 5" key="2">
    <citation type="submission" date="2024-05" db="EMBL/GenBank/DDBJ databases">
        <authorList>
            <person name="Chen Y."/>
            <person name="Shah S."/>
            <person name="Dougan E. K."/>
            <person name="Thang M."/>
            <person name="Chan C."/>
        </authorList>
    </citation>
    <scope>NUCLEOTIDE SEQUENCE [LARGE SCALE GENOMIC DNA]</scope>
</reference>
<evidence type="ECO:0000256" key="1">
    <source>
        <dbReference type="ARBA" id="ARBA00038101"/>
    </source>
</evidence>
<evidence type="ECO:0000313" key="3">
    <source>
        <dbReference type="EMBL" id="CAI3992589.1"/>
    </source>
</evidence>
<evidence type="ECO:0000313" key="5">
    <source>
        <dbReference type="Proteomes" id="UP001152797"/>
    </source>
</evidence>
<keyword evidence="5" id="KW-1185">Reference proteome</keyword>